<organism evidence="4 5">
    <name type="scientific">Crenobacter luteus</name>
    <dbReference type="NCBI Taxonomy" id="1452487"/>
    <lineage>
        <taxon>Bacteria</taxon>
        <taxon>Pseudomonadati</taxon>
        <taxon>Pseudomonadota</taxon>
        <taxon>Betaproteobacteria</taxon>
        <taxon>Neisseriales</taxon>
        <taxon>Neisseriaceae</taxon>
        <taxon>Crenobacter</taxon>
    </lineage>
</organism>
<keyword evidence="1" id="KW-0479">Metal-binding</keyword>
<evidence type="ECO:0000313" key="4">
    <source>
        <dbReference type="EMBL" id="KZE30028.1"/>
    </source>
</evidence>
<dbReference type="Pfam" id="PF12710">
    <property type="entry name" value="HAD"/>
    <property type="match status" value="1"/>
</dbReference>
<keyword evidence="3" id="KW-0460">Magnesium</keyword>
<dbReference type="PANTHER" id="PTHR43344">
    <property type="entry name" value="PHOSPHOSERINE PHOSPHATASE"/>
    <property type="match status" value="1"/>
</dbReference>
<evidence type="ECO:0000256" key="2">
    <source>
        <dbReference type="ARBA" id="ARBA00022801"/>
    </source>
</evidence>
<dbReference type="InterPro" id="IPR023214">
    <property type="entry name" value="HAD_sf"/>
</dbReference>
<keyword evidence="5" id="KW-1185">Reference proteome</keyword>
<evidence type="ECO:0000313" key="5">
    <source>
        <dbReference type="Proteomes" id="UP000076625"/>
    </source>
</evidence>
<dbReference type="SUPFAM" id="SSF56784">
    <property type="entry name" value="HAD-like"/>
    <property type="match status" value="1"/>
</dbReference>
<dbReference type="InterPro" id="IPR050582">
    <property type="entry name" value="HAD-like_SerB"/>
</dbReference>
<dbReference type="InterPro" id="IPR036412">
    <property type="entry name" value="HAD-like_sf"/>
</dbReference>
<dbReference type="GO" id="GO:0046872">
    <property type="term" value="F:metal ion binding"/>
    <property type="evidence" value="ECO:0007669"/>
    <property type="project" value="UniProtKB-KW"/>
</dbReference>
<evidence type="ECO:0000256" key="1">
    <source>
        <dbReference type="ARBA" id="ARBA00022723"/>
    </source>
</evidence>
<dbReference type="NCBIfam" id="TIGR01490">
    <property type="entry name" value="HAD-SF-IB-hyp1"/>
    <property type="match status" value="1"/>
</dbReference>
<proteinExistence type="predicted"/>
<gene>
    <name evidence="4" type="ORF">AVW16_12920</name>
</gene>
<reference evidence="5" key="1">
    <citation type="submission" date="2016-01" db="EMBL/GenBank/DDBJ databases">
        <title>Draft genome of Chromobacterium sp. F49.</title>
        <authorList>
            <person name="Hong K.W."/>
        </authorList>
    </citation>
    <scope>NUCLEOTIDE SEQUENCE [LARGE SCALE GENOMIC DNA]</scope>
    <source>
        <strain evidence="5">CN10</strain>
    </source>
</reference>
<comment type="caution">
    <text evidence="4">The sequence shown here is derived from an EMBL/GenBank/DDBJ whole genome shotgun (WGS) entry which is preliminary data.</text>
</comment>
<evidence type="ECO:0000256" key="3">
    <source>
        <dbReference type="ARBA" id="ARBA00022842"/>
    </source>
</evidence>
<dbReference type="Proteomes" id="UP000076625">
    <property type="component" value="Unassembled WGS sequence"/>
</dbReference>
<dbReference type="PANTHER" id="PTHR43344:SF13">
    <property type="entry name" value="PHOSPHATASE RV3661-RELATED"/>
    <property type="match status" value="1"/>
</dbReference>
<dbReference type="GO" id="GO:0016787">
    <property type="term" value="F:hydrolase activity"/>
    <property type="evidence" value="ECO:0007669"/>
    <property type="project" value="UniProtKB-KW"/>
</dbReference>
<protein>
    <submittedName>
        <fullName evidence="4">Phosphoserine phosphatase</fullName>
    </submittedName>
</protein>
<dbReference type="Gene3D" id="1.20.1440.100">
    <property type="entry name" value="SG protein - dephosphorylation function"/>
    <property type="match status" value="1"/>
</dbReference>
<dbReference type="NCBIfam" id="TIGR01488">
    <property type="entry name" value="HAD-SF-IB"/>
    <property type="match status" value="1"/>
</dbReference>
<dbReference type="EMBL" id="LQQU01000030">
    <property type="protein sequence ID" value="KZE30028.1"/>
    <property type="molecule type" value="Genomic_DNA"/>
</dbReference>
<keyword evidence="2" id="KW-0378">Hydrolase</keyword>
<dbReference type="InterPro" id="IPR006385">
    <property type="entry name" value="HAD_hydro_SerB1"/>
</dbReference>
<dbReference type="Gene3D" id="3.40.50.1000">
    <property type="entry name" value="HAD superfamily/HAD-like"/>
    <property type="match status" value="1"/>
</dbReference>
<sequence length="222" mass="24947">MNLALFDLDNTLIAGDSDVEWPRFLIKQGLLDADVYHARNDAFYEQYKAGTLDIHEFLEFALTPLARFDRARLDALHAQYMEEHIKPIIPQKARDLLAAHKADGDVVMIITATNRFVTGPIARELGVEHLIAVELEEDGDGNFTGRPTGVPSFQSGKITRLEAWLAERGESLASYDKVFFYSDSRNDLPLLEKVTHPVAVDPDDVLRATATERGWPVITLRD</sequence>
<dbReference type="AlphaFoldDB" id="A0A165F1X2"/>
<name>A0A165F1X2_9NEIS</name>
<dbReference type="RefSeq" id="WP_066613366.1">
    <property type="nucleotide sequence ID" value="NZ_LQQU01000030.1"/>
</dbReference>
<accession>A0A165F1X2</accession>
<dbReference type="CDD" id="cd02612">
    <property type="entry name" value="HAD_PGPPase"/>
    <property type="match status" value="1"/>
</dbReference>
<dbReference type="OrthoDB" id="9784466at2"/>
<dbReference type="STRING" id="1452487.AVW16_12920"/>